<name>A0A375AEZ5_9GAMM</name>
<gene>
    <name evidence="1" type="ORF">DAQ1742_03887</name>
</gene>
<dbReference type="EMBL" id="LT615367">
    <property type="protein sequence ID" value="SLM64674.1"/>
    <property type="molecule type" value="Genomic_DNA"/>
</dbReference>
<accession>A0A375AEZ5</accession>
<dbReference type="KEGG" id="daq:DAQ1742_03887"/>
<protein>
    <submittedName>
        <fullName evidence="1">Uncharacterized protein</fullName>
    </submittedName>
</protein>
<dbReference type="Proteomes" id="UP000294820">
    <property type="component" value="Chromosome 1"/>
</dbReference>
<sequence length="38" mass="4083">MVNVLCRLGIITRQLTSHNLPTGRVNPFFCGGRGIIAG</sequence>
<reference evidence="1 2" key="1">
    <citation type="submission" date="2016-09" db="EMBL/GenBank/DDBJ databases">
        <authorList>
            <person name="Reverchon S."/>
            <person name="Nasser W."/>
            <person name="Leonard S."/>
            <person name="Brochier C."/>
            <person name="Duprey A."/>
        </authorList>
    </citation>
    <scope>NUCLEOTIDE SEQUENCE [LARGE SCALE GENOMIC DNA]</scope>
    <source>
        <strain evidence="1 2">174/2</strain>
    </source>
</reference>
<proteinExistence type="predicted"/>
<evidence type="ECO:0000313" key="2">
    <source>
        <dbReference type="Proteomes" id="UP000294820"/>
    </source>
</evidence>
<keyword evidence="2" id="KW-1185">Reference proteome</keyword>
<dbReference type="AlphaFoldDB" id="A0A375AEZ5"/>
<evidence type="ECO:0000313" key="1">
    <source>
        <dbReference type="EMBL" id="SLM64674.1"/>
    </source>
</evidence>
<organism evidence="1 2">
    <name type="scientific">Dickeya aquatica</name>
    <dbReference type="NCBI Taxonomy" id="1401087"/>
    <lineage>
        <taxon>Bacteria</taxon>
        <taxon>Pseudomonadati</taxon>
        <taxon>Pseudomonadota</taxon>
        <taxon>Gammaproteobacteria</taxon>
        <taxon>Enterobacterales</taxon>
        <taxon>Pectobacteriaceae</taxon>
        <taxon>Dickeya</taxon>
    </lineage>
</organism>